<keyword evidence="1" id="KW-1133">Transmembrane helix</keyword>
<dbReference type="AlphaFoldDB" id="A0AAW8F0R4"/>
<evidence type="ECO:0000313" key="2">
    <source>
        <dbReference type="EMBL" id="MDQ0649391.1"/>
    </source>
</evidence>
<accession>A0AAW8F0R4</accession>
<dbReference type="RefSeq" id="WP_307298706.1">
    <property type="nucleotide sequence ID" value="NZ_JAUSXV010000001.1"/>
</dbReference>
<dbReference type="EMBL" id="JAUSXV010000001">
    <property type="protein sequence ID" value="MDQ0649391.1"/>
    <property type="molecule type" value="Genomic_DNA"/>
</dbReference>
<keyword evidence="1" id="KW-0812">Transmembrane</keyword>
<feature type="transmembrane region" description="Helical" evidence="1">
    <location>
        <begin position="12"/>
        <end position="35"/>
    </location>
</feature>
<gene>
    <name evidence="2" type="ORF">QFZ53_003587</name>
</gene>
<name>A0AAW8F0R4_9MICO</name>
<evidence type="ECO:0008006" key="4">
    <source>
        <dbReference type="Google" id="ProtNLM"/>
    </source>
</evidence>
<reference evidence="2 3" key="1">
    <citation type="submission" date="2023-07" db="EMBL/GenBank/DDBJ databases">
        <title>Comparative genomics of wheat-associated soil bacteria to identify genetic determinants of phenazine resistance.</title>
        <authorList>
            <person name="Mouncey N."/>
        </authorList>
    </citation>
    <scope>NUCLEOTIDE SEQUENCE [LARGE SCALE GENOMIC DNA]</scope>
    <source>
        <strain evidence="2 3">W4I9-1</strain>
    </source>
</reference>
<keyword evidence="1" id="KW-0472">Membrane</keyword>
<protein>
    <recommendedName>
        <fullName evidence="4">Lipoprotein</fullName>
    </recommendedName>
</protein>
<evidence type="ECO:0000313" key="3">
    <source>
        <dbReference type="Proteomes" id="UP001244427"/>
    </source>
</evidence>
<organism evidence="2 3">
    <name type="scientific">Microbacterium natoriense</name>
    <dbReference type="NCBI Taxonomy" id="284570"/>
    <lineage>
        <taxon>Bacteria</taxon>
        <taxon>Bacillati</taxon>
        <taxon>Actinomycetota</taxon>
        <taxon>Actinomycetes</taxon>
        <taxon>Micrococcales</taxon>
        <taxon>Microbacteriaceae</taxon>
        <taxon>Microbacterium</taxon>
    </lineage>
</organism>
<dbReference type="Proteomes" id="UP001244427">
    <property type="component" value="Unassembled WGS sequence"/>
</dbReference>
<sequence>MTATRQRLARRAITALLVGLICALPLTGCFVIPLIDDRSPFDDPFGTSTTDVANALPVVQEALELVDTQDGLWRYEVLRGQGNCEGACDLHVEVRVVPSGILSAYPEVDLESDPSLIIVPEQVLRDVLVAVVPAAEQQRVDVRVVPGNGDAGSSDLGDAADALFGPLPTDGLSEEAFEVDVNHSDEVSVNANTRDQQNVLEAMGLA</sequence>
<keyword evidence="3" id="KW-1185">Reference proteome</keyword>
<evidence type="ECO:0000256" key="1">
    <source>
        <dbReference type="SAM" id="Phobius"/>
    </source>
</evidence>
<proteinExistence type="predicted"/>
<comment type="caution">
    <text evidence="2">The sequence shown here is derived from an EMBL/GenBank/DDBJ whole genome shotgun (WGS) entry which is preliminary data.</text>
</comment>